<name>A0AAE0CIX4_9ROSI</name>
<reference evidence="1" key="1">
    <citation type="journal article" date="2023" name="Plant J.">
        <title>Genome sequences and population genomics provide insights into the demographic history, inbreeding, and mutation load of two 'living fossil' tree species of Dipteronia.</title>
        <authorList>
            <person name="Feng Y."/>
            <person name="Comes H.P."/>
            <person name="Chen J."/>
            <person name="Zhu S."/>
            <person name="Lu R."/>
            <person name="Zhang X."/>
            <person name="Li P."/>
            <person name="Qiu J."/>
            <person name="Olsen K.M."/>
            <person name="Qiu Y."/>
        </authorList>
    </citation>
    <scope>NUCLEOTIDE SEQUENCE</scope>
    <source>
        <strain evidence="1">KIB01</strain>
    </source>
</reference>
<organism evidence="1 2">
    <name type="scientific">Dipteronia dyeriana</name>
    <dbReference type="NCBI Taxonomy" id="168575"/>
    <lineage>
        <taxon>Eukaryota</taxon>
        <taxon>Viridiplantae</taxon>
        <taxon>Streptophyta</taxon>
        <taxon>Embryophyta</taxon>
        <taxon>Tracheophyta</taxon>
        <taxon>Spermatophyta</taxon>
        <taxon>Magnoliopsida</taxon>
        <taxon>eudicotyledons</taxon>
        <taxon>Gunneridae</taxon>
        <taxon>Pentapetalae</taxon>
        <taxon>rosids</taxon>
        <taxon>malvids</taxon>
        <taxon>Sapindales</taxon>
        <taxon>Sapindaceae</taxon>
        <taxon>Hippocastanoideae</taxon>
        <taxon>Acereae</taxon>
        <taxon>Dipteronia</taxon>
    </lineage>
</organism>
<feature type="non-terminal residue" evidence="1">
    <location>
        <position position="105"/>
    </location>
</feature>
<gene>
    <name evidence="1" type="ORF">Ddye_012728</name>
</gene>
<sequence>FVKKWDDMIKLYYCATYVYRVDEFDHEMAELKAIHSKVYDELVQIGIEKFSHAHNPKKRGYYHHNGVGFNPIDFNRFKVDDKWNEAIVDFEQRTCSCRKWDLDEL</sequence>
<comment type="caution">
    <text evidence="1">The sequence shown here is derived from an EMBL/GenBank/DDBJ whole genome shotgun (WGS) entry which is preliminary data.</text>
</comment>
<accession>A0AAE0CIX4</accession>
<dbReference type="EMBL" id="JANJYI010000004">
    <property type="protein sequence ID" value="KAK2652872.1"/>
    <property type="molecule type" value="Genomic_DNA"/>
</dbReference>
<proteinExistence type="predicted"/>
<keyword evidence="2" id="KW-1185">Reference proteome</keyword>
<evidence type="ECO:0000313" key="2">
    <source>
        <dbReference type="Proteomes" id="UP001280121"/>
    </source>
</evidence>
<evidence type="ECO:0000313" key="1">
    <source>
        <dbReference type="EMBL" id="KAK2652872.1"/>
    </source>
</evidence>
<protein>
    <submittedName>
        <fullName evidence="1">Uncharacterized protein</fullName>
    </submittedName>
</protein>
<dbReference type="AlphaFoldDB" id="A0AAE0CIX4"/>
<dbReference type="Proteomes" id="UP001280121">
    <property type="component" value="Unassembled WGS sequence"/>
</dbReference>